<dbReference type="PANTHER" id="PTHR21581:SF26">
    <property type="entry name" value="D-ALANYL-D-ALANINE ENDOPEPTIDASE"/>
    <property type="match status" value="1"/>
</dbReference>
<dbReference type="Proteomes" id="UP001334732">
    <property type="component" value="Chromosome"/>
</dbReference>
<dbReference type="Pfam" id="PF00768">
    <property type="entry name" value="Peptidase_S11"/>
    <property type="match status" value="1"/>
</dbReference>
<evidence type="ECO:0000259" key="10">
    <source>
        <dbReference type="Pfam" id="PF00768"/>
    </source>
</evidence>
<keyword evidence="2 9" id="KW-0732">Signal</keyword>
<evidence type="ECO:0000256" key="9">
    <source>
        <dbReference type="SAM" id="SignalP"/>
    </source>
</evidence>
<feature type="signal peptide" evidence="9">
    <location>
        <begin position="1"/>
        <end position="19"/>
    </location>
</feature>
<evidence type="ECO:0000256" key="6">
    <source>
        <dbReference type="ARBA" id="ARBA00023316"/>
    </source>
</evidence>
<dbReference type="PANTHER" id="PTHR21581">
    <property type="entry name" value="D-ALANYL-D-ALANINE CARBOXYPEPTIDASE"/>
    <property type="match status" value="1"/>
</dbReference>
<evidence type="ECO:0000313" key="12">
    <source>
        <dbReference type="Proteomes" id="UP001334732"/>
    </source>
</evidence>
<feature type="region of interest" description="Disordered" evidence="8">
    <location>
        <begin position="24"/>
        <end position="47"/>
    </location>
</feature>
<dbReference type="EMBL" id="CP141769">
    <property type="protein sequence ID" value="WRS39359.1"/>
    <property type="molecule type" value="Genomic_DNA"/>
</dbReference>
<dbReference type="SUPFAM" id="SSF56601">
    <property type="entry name" value="beta-lactamase/transpeptidase-like"/>
    <property type="match status" value="1"/>
</dbReference>
<evidence type="ECO:0000256" key="7">
    <source>
        <dbReference type="RuleBase" id="RU004016"/>
    </source>
</evidence>
<accession>A0ABZ1CIY7</accession>
<dbReference type="GO" id="GO:0016787">
    <property type="term" value="F:hydrolase activity"/>
    <property type="evidence" value="ECO:0007669"/>
    <property type="project" value="UniProtKB-KW"/>
</dbReference>
<keyword evidence="3 11" id="KW-0378">Hydrolase</keyword>
<name>A0ABZ1CIY7_9PROT</name>
<evidence type="ECO:0000256" key="4">
    <source>
        <dbReference type="ARBA" id="ARBA00022960"/>
    </source>
</evidence>
<evidence type="ECO:0000256" key="8">
    <source>
        <dbReference type="SAM" id="MobiDB-lite"/>
    </source>
</evidence>
<evidence type="ECO:0000256" key="2">
    <source>
        <dbReference type="ARBA" id="ARBA00022729"/>
    </source>
</evidence>
<feature type="chain" id="PRO_5046960254" evidence="9">
    <location>
        <begin position="20"/>
        <end position="323"/>
    </location>
</feature>
<evidence type="ECO:0000256" key="3">
    <source>
        <dbReference type="ARBA" id="ARBA00022801"/>
    </source>
</evidence>
<dbReference type="InterPro" id="IPR012338">
    <property type="entry name" value="Beta-lactam/transpept-like"/>
</dbReference>
<keyword evidence="12" id="KW-1185">Reference proteome</keyword>
<keyword evidence="4" id="KW-0133">Cell shape</keyword>
<keyword evidence="6" id="KW-0961">Cell wall biogenesis/degradation</keyword>
<evidence type="ECO:0000313" key="11">
    <source>
        <dbReference type="EMBL" id="WRS39359.1"/>
    </source>
</evidence>
<dbReference type="PRINTS" id="PR00725">
    <property type="entry name" value="DADACBPTASE1"/>
</dbReference>
<feature type="domain" description="Peptidase S11 D-alanyl-D-alanine carboxypeptidase A N-terminal" evidence="10">
    <location>
        <begin position="49"/>
        <end position="288"/>
    </location>
</feature>
<dbReference type="InterPro" id="IPR001967">
    <property type="entry name" value="Peptidase_S11_N"/>
</dbReference>
<sequence length="323" mass="35308">MKAVLTGLILLCVHTGAAALDGSASERWSDQNAPSQPAEHGARDMPPLPELSAQSALVFDQASGQPLLEKNATLQTPIASITKLMTAMLVISADLPLDEHITITSDDRDTIKGTGSRLAIGARYTREQLLHLALIASDNRAAHALARSYPGGVERFVATMNRTARALGMRDTVYVEPTGLSSSNRSTALDLARLANYAYRNYPEIRHITATGQYTLGTQRVVLKKKHHRPARVFYRAVAFNNTNRLTRMDGWHIGLSKTGFINEAGHCLVMQAQVAQRDVIIVLLDATGNNSRARDAMRIKDWLEESPAPRGNDARYTAASRT</sequence>
<evidence type="ECO:0000256" key="5">
    <source>
        <dbReference type="ARBA" id="ARBA00022984"/>
    </source>
</evidence>
<evidence type="ECO:0000256" key="1">
    <source>
        <dbReference type="ARBA" id="ARBA00007164"/>
    </source>
</evidence>
<dbReference type="InterPro" id="IPR018044">
    <property type="entry name" value="Peptidase_S11"/>
</dbReference>
<keyword evidence="5" id="KW-0573">Peptidoglycan synthesis</keyword>
<proteinExistence type="inferred from homology"/>
<organism evidence="11 12">
    <name type="scientific">Thiobacillus sedimenti</name>
    <dbReference type="NCBI Taxonomy" id="3110231"/>
    <lineage>
        <taxon>Bacteria</taxon>
        <taxon>Pseudomonadati</taxon>
        <taxon>Pseudomonadota</taxon>
        <taxon>Betaproteobacteria</taxon>
        <taxon>Nitrosomonadales</taxon>
        <taxon>Thiobacillaceae</taxon>
        <taxon>Thiobacillus</taxon>
    </lineage>
</organism>
<dbReference type="RefSeq" id="WP_324779890.1">
    <property type="nucleotide sequence ID" value="NZ_CP141769.1"/>
</dbReference>
<gene>
    <name evidence="11" type="ORF">VA613_00390</name>
</gene>
<dbReference type="Gene3D" id="3.40.710.10">
    <property type="entry name" value="DD-peptidase/beta-lactamase superfamily"/>
    <property type="match status" value="1"/>
</dbReference>
<comment type="similarity">
    <text evidence="1 7">Belongs to the peptidase S11 family.</text>
</comment>
<reference evidence="11 12" key="1">
    <citation type="submission" date="2023-12" db="EMBL/GenBank/DDBJ databases">
        <title>Thiobacillus sedimentum sp. nov., a chemolithoautotrophic sulfur-oxidizing bacterium isolated from freshwater sediment.</title>
        <authorList>
            <person name="Luo J."/>
            <person name="Dai C."/>
        </authorList>
    </citation>
    <scope>NUCLEOTIDE SEQUENCE [LARGE SCALE GENOMIC DNA]</scope>
    <source>
        <strain evidence="11 12">SCUT-2</strain>
    </source>
</reference>
<protein>
    <submittedName>
        <fullName evidence="11">Serine hydrolase</fullName>
    </submittedName>
</protein>